<proteinExistence type="predicted"/>
<keyword evidence="2" id="KW-1185">Reference proteome</keyword>
<evidence type="ECO:0008006" key="3">
    <source>
        <dbReference type="Google" id="ProtNLM"/>
    </source>
</evidence>
<dbReference type="Pfam" id="PF06526">
    <property type="entry name" value="DUF1107"/>
    <property type="match status" value="1"/>
</dbReference>
<dbReference type="InterPro" id="IPR009491">
    <property type="entry name" value="DUF1107"/>
</dbReference>
<organism evidence="1 2">
    <name type="scientific">Photobacterium lipolyticum</name>
    <dbReference type="NCBI Taxonomy" id="266810"/>
    <lineage>
        <taxon>Bacteria</taxon>
        <taxon>Pseudomonadati</taxon>
        <taxon>Pseudomonadota</taxon>
        <taxon>Gammaproteobacteria</taxon>
        <taxon>Vibrionales</taxon>
        <taxon>Vibrionaceae</taxon>
        <taxon>Photobacterium</taxon>
    </lineage>
</organism>
<name>A0A2T3MXH6_9GAMM</name>
<accession>A0A2T3MXH6</accession>
<gene>
    <name evidence="1" type="ORF">C9I89_12995</name>
</gene>
<sequence>MRMFKRYLPKLIAKHVSRLFSGRIYIDGRGGYHFDKGMLLVPVQAQQRHYQTVNEVNQEIKRLKEICREH</sequence>
<dbReference type="AlphaFoldDB" id="A0A2T3MXH6"/>
<comment type="caution">
    <text evidence="1">The sequence shown here is derived from an EMBL/GenBank/DDBJ whole genome shotgun (WGS) entry which is preliminary data.</text>
</comment>
<evidence type="ECO:0000313" key="2">
    <source>
        <dbReference type="Proteomes" id="UP000240904"/>
    </source>
</evidence>
<dbReference type="OrthoDB" id="5588896at2"/>
<dbReference type="RefSeq" id="WP_107283767.1">
    <property type="nucleotide sequence ID" value="NZ_PYMC01000008.1"/>
</dbReference>
<dbReference type="EMBL" id="PYMC01000008">
    <property type="protein sequence ID" value="PSW04687.1"/>
    <property type="molecule type" value="Genomic_DNA"/>
</dbReference>
<dbReference type="Gene3D" id="3.30.1910.10">
    <property type="entry name" value="so0334 like domain"/>
    <property type="match status" value="1"/>
</dbReference>
<dbReference type="Proteomes" id="UP000240904">
    <property type="component" value="Unassembled WGS sequence"/>
</dbReference>
<protein>
    <recommendedName>
        <fullName evidence="3">DUF1107 domain-containing protein</fullName>
    </recommendedName>
</protein>
<evidence type="ECO:0000313" key="1">
    <source>
        <dbReference type="EMBL" id="PSW04687.1"/>
    </source>
</evidence>
<reference evidence="1 2" key="1">
    <citation type="submission" date="2018-03" db="EMBL/GenBank/DDBJ databases">
        <title>Whole genome sequencing of Histamine producing bacteria.</title>
        <authorList>
            <person name="Butler K."/>
        </authorList>
    </citation>
    <scope>NUCLEOTIDE SEQUENCE [LARGE SCALE GENOMIC DNA]</scope>
    <source>
        <strain evidence="1 2">DSM 16190</strain>
    </source>
</reference>